<proteinExistence type="predicted"/>
<feature type="compositionally biased region" description="Basic and acidic residues" evidence="1">
    <location>
        <begin position="19"/>
        <end position="43"/>
    </location>
</feature>
<dbReference type="PANTHER" id="PTHR35297:SF2">
    <property type="entry name" value="PROTEIN, PUTATIVE-RELATED"/>
    <property type="match status" value="1"/>
</dbReference>
<feature type="transmembrane region" description="Helical" evidence="2">
    <location>
        <begin position="57"/>
        <end position="74"/>
    </location>
</feature>
<dbReference type="PANTHER" id="PTHR35297">
    <property type="entry name" value="PROTEIN, PUTATIVE-RELATED"/>
    <property type="match status" value="1"/>
</dbReference>
<evidence type="ECO:0000256" key="2">
    <source>
        <dbReference type="SAM" id="Phobius"/>
    </source>
</evidence>
<gene>
    <name evidence="3" type="ORF">L1049_022956</name>
</gene>
<evidence type="ECO:0000313" key="3">
    <source>
        <dbReference type="EMBL" id="KAK9275689.1"/>
    </source>
</evidence>
<reference evidence="3 4" key="1">
    <citation type="journal article" date="2024" name="Plant J.">
        <title>Genome sequences and population genomics reveal climatic adaptation and genomic divergence between two closely related sweetgum species.</title>
        <authorList>
            <person name="Xu W.Q."/>
            <person name="Ren C.Q."/>
            <person name="Zhang X.Y."/>
            <person name="Comes H.P."/>
            <person name="Liu X.H."/>
            <person name="Li Y.G."/>
            <person name="Kettle C.J."/>
            <person name="Jalonen R."/>
            <person name="Gaisberger H."/>
            <person name="Ma Y.Z."/>
            <person name="Qiu Y.X."/>
        </authorList>
    </citation>
    <scope>NUCLEOTIDE SEQUENCE [LARGE SCALE GENOMIC DNA]</scope>
    <source>
        <strain evidence="3">Hangzhou</strain>
    </source>
</reference>
<dbReference type="AlphaFoldDB" id="A0AAP0RD90"/>
<keyword evidence="2" id="KW-0472">Membrane</keyword>
<accession>A0AAP0RD90</accession>
<organism evidence="3 4">
    <name type="scientific">Liquidambar formosana</name>
    <name type="common">Formosan gum</name>
    <dbReference type="NCBI Taxonomy" id="63359"/>
    <lineage>
        <taxon>Eukaryota</taxon>
        <taxon>Viridiplantae</taxon>
        <taxon>Streptophyta</taxon>
        <taxon>Embryophyta</taxon>
        <taxon>Tracheophyta</taxon>
        <taxon>Spermatophyta</taxon>
        <taxon>Magnoliopsida</taxon>
        <taxon>eudicotyledons</taxon>
        <taxon>Gunneridae</taxon>
        <taxon>Pentapetalae</taxon>
        <taxon>Saxifragales</taxon>
        <taxon>Altingiaceae</taxon>
        <taxon>Liquidambar</taxon>
    </lineage>
</organism>
<comment type="caution">
    <text evidence="3">The sequence shown here is derived from an EMBL/GenBank/DDBJ whole genome shotgun (WGS) entry which is preliminary data.</text>
</comment>
<protein>
    <submittedName>
        <fullName evidence="3">Uncharacterized protein</fullName>
    </submittedName>
</protein>
<keyword evidence="2" id="KW-0812">Transmembrane</keyword>
<keyword evidence="2" id="KW-1133">Transmembrane helix</keyword>
<evidence type="ECO:0000313" key="4">
    <source>
        <dbReference type="Proteomes" id="UP001415857"/>
    </source>
</evidence>
<feature type="region of interest" description="Disordered" evidence="1">
    <location>
        <begin position="1"/>
        <end position="49"/>
    </location>
</feature>
<dbReference type="EMBL" id="JBBPBK010000011">
    <property type="protein sequence ID" value="KAK9275689.1"/>
    <property type="molecule type" value="Genomic_DNA"/>
</dbReference>
<keyword evidence="4" id="KW-1185">Reference proteome</keyword>
<sequence>MQRQSLGSPGSKVHGGAAAKEEKDMVVEDPKRNVGDEEEEKNKAVKPHRSLSRPDKLIHLIPILTFLCFLILYLCSHNPSQSDLAHFDGFKRPSKPIDSAEIAEIADFGRFLELDKGEILAIRSLRNLQEIRKSRPHRKIGNF</sequence>
<name>A0AAP0RD90_LIQFO</name>
<dbReference type="Proteomes" id="UP001415857">
    <property type="component" value="Unassembled WGS sequence"/>
</dbReference>
<evidence type="ECO:0000256" key="1">
    <source>
        <dbReference type="SAM" id="MobiDB-lite"/>
    </source>
</evidence>